<dbReference type="WBParaSite" id="L893_g15521.t1">
    <property type="protein sequence ID" value="L893_g15521.t1"/>
    <property type="gene ID" value="L893_g15521"/>
</dbReference>
<feature type="transmembrane region" description="Helical" evidence="1">
    <location>
        <begin position="56"/>
        <end position="81"/>
    </location>
</feature>
<keyword evidence="1" id="KW-1133">Transmembrane helix</keyword>
<reference evidence="3" key="1">
    <citation type="submission" date="2016-11" db="UniProtKB">
        <authorList>
            <consortium name="WormBaseParasite"/>
        </authorList>
    </citation>
    <scope>IDENTIFICATION</scope>
</reference>
<sequence>MYTNFNTLLIDFVKFRKYLAKKDNPLPRIEPGQSIFSRDRLKIALKDFSAWDCMMLICNIHMVALIIFYGLMFIVVCFMSIASVLLLLYLIGLLIVFVAEGCMNLLSFG</sequence>
<keyword evidence="2" id="KW-1185">Reference proteome</keyword>
<accession>A0A1I7YEI7</accession>
<organism evidence="2 3">
    <name type="scientific">Steinernema glaseri</name>
    <dbReference type="NCBI Taxonomy" id="37863"/>
    <lineage>
        <taxon>Eukaryota</taxon>
        <taxon>Metazoa</taxon>
        <taxon>Ecdysozoa</taxon>
        <taxon>Nematoda</taxon>
        <taxon>Chromadorea</taxon>
        <taxon>Rhabditida</taxon>
        <taxon>Tylenchina</taxon>
        <taxon>Panagrolaimomorpha</taxon>
        <taxon>Strongyloidoidea</taxon>
        <taxon>Steinernematidae</taxon>
        <taxon>Steinernema</taxon>
    </lineage>
</organism>
<dbReference type="AlphaFoldDB" id="A0A1I7YEI7"/>
<dbReference type="Proteomes" id="UP000095287">
    <property type="component" value="Unplaced"/>
</dbReference>
<protein>
    <submittedName>
        <fullName evidence="3">Transmembrane protein</fullName>
    </submittedName>
</protein>
<feature type="transmembrane region" description="Helical" evidence="1">
    <location>
        <begin position="87"/>
        <end position="106"/>
    </location>
</feature>
<proteinExistence type="predicted"/>
<name>A0A1I7YEI7_9BILA</name>
<evidence type="ECO:0000256" key="1">
    <source>
        <dbReference type="SAM" id="Phobius"/>
    </source>
</evidence>
<keyword evidence="1" id="KW-0472">Membrane</keyword>
<evidence type="ECO:0000313" key="3">
    <source>
        <dbReference type="WBParaSite" id="L893_g15521.t1"/>
    </source>
</evidence>
<evidence type="ECO:0000313" key="2">
    <source>
        <dbReference type="Proteomes" id="UP000095287"/>
    </source>
</evidence>
<keyword evidence="1" id="KW-0812">Transmembrane</keyword>